<evidence type="ECO:0000313" key="3">
    <source>
        <dbReference type="EMBL" id="GMI46331.1"/>
    </source>
</evidence>
<protein>
    <submittedName>
        <fullName evidence="3">Uncharacterized protein</fullName>
    </submittedName>
</protein>
<dbReference type="OrthoDB" id="41870at2759"/>
<evidence type="ECO:0000256" key="2">
    <source>
        <dbReference type="SAM" id="SignalP"/>
    </source>
</evidence>
<feature type="chain" id="PRO_5040834035" evidence="2">
    <location>
        <begin position="19"/>
        <end position="1880"/>
    </location>
</feature>
<keyword evidence="2" id="KW-0732">Signal</keyword>
<gene>
    <name evidence="3" type="ORF">TrCOL_g9570</name>
</gene>
<accession>A0A9W7LE07</accession>
<dbReference type="InterPro" id="IPR011643">
    <property type="entry name" value="HCR1"/>
</dbReference>
<name>A0A9W7LE07_9STRA</name>
<evidence type="ECO:0000256" key="1">
    <source>
        <dbReference type="SAM" id="Phobius"/>
    </source>
</evidence>
<feature type="transmembrane region" description="Helical" evidence="1">
    <location>
        <begin position="1860"/>
        <end position="1879"/>
    </location>
</feature>
<feature type="signal peptide" evidence="2">
    <location>
        <begin position="1"/>
        <end position="18"/>
    </location>
</feature>
<keyword evidence="1" id="KW-0472">Membrane</keyword>
<organism evidence="3 4">
    <name type="scientific">Triparma columacea</name>
    <dbReference type="NCBI Taxonomy" id="722753"/>
    <lineage>
        <taxon>Eukaryota</taxon>
        <taxon>Sar</taxon>
        <taxon>Stramenopiles</taxon>
        <taxon>Ochrophyta</taxon>
        <taxon>Bolidophyceae</taxon>
        <taxon>Parmales</taxon>
        <taxon>Triparmaceae</taxon>
        <taxon>Triparma</taxon>
    </lineage>
</organism>
<keyword evidence="1" id="KW-1133">Transmembrane helix</keyword>
<reference evidence="4" key="1">
    <citation type="journal article" date="2023" name="Commun. Biol.">
        <title>Genome analysis of Parmales, the sister group of diatoms, reveals the evolutionary specialization of diatoms from phago-mixotrophs to photoautotrophs.</title>
        <authorList>
            <person name="Ban H."/>
            <person name="Sato S."/>
            <person name="Yoshikawa S."/>
            <person name="Yamada K."/>
            <person name="Nakamura Y."/>
            <person name="Ichinomiya M."/>
            <person name="Sato N."/>
            <person name="Blanc-Mathieu R."/>
            <person name="Endo H."/>
            <person name="Kuwata A."/>
            <person name="Ogata H."/>
        </authorList>
    </citation>
    <scope>NUCLEOTIDE SEQUENCE [LARGE SCALE GENOMIC DNA]</scope>
</reference>
<keyword evidence="1" id="KW-0812">Transmembrane</keyword>
<dbReference type="Pfam" id="PF07692">
    <property type="entry name" value="Fea1"/>
    <property type="match status" value="1"/>
</dbReference>
<dbReference type="Proteomes" id="UP001165065">
    <property type="component" value="Unassembled WGS sequence"/>
</dbReference>
<sequence length="1880" mass="203685">MKVFLLPLLLLSPSSVDATNHNTFADPISQLIIDPTSRFGKIDIGTTTYETSYNVDAYAKVYDSLYDAASSADCNISNGGTGSPANCEAKFAAAYSETIPDTTLSFESMAASLSPPSVGTAASVWFYSSTSLCAVTLDDEFEDFSFNKANACGFLNNGWLPQSEPAGFAQDKWKLAVGLNTFVTETIKDAFAACVGPDLTQTCLGNAMKVSTASMLTVVRYYTEGLASLAAFVCTNQEQLDNVEPLTGSITDVIQASSYLLDVAASLASGNTTSMLFATPAADGSPVVKSWKTISLAGYVSDSTDGWNGFVSDPSYIMFSSLSEMKSLILNNKCSFGNPTLEQAIYSPGSSATFDEQPNLDGSSDAAYLISLAEDFGKQVDISNARNVLSFLINPGATPRSALIRLLTTFGNFLSITSYATSQLLTAVSQTNYQEANFPSDPSDTEKIEEMTKIIMKMLIYLKVQICDEEVGTYSDSWTCTRMGYLDEWGGTIDENEESNWFGNVVQEGYEADKSKTGDLTEVYVPMSNVRSHSNSLIDAIMKKSFLKTCDFYHSSNIEFNGAFSQKAKEVASGKPKWRTINGMSVTNTKCALTSDSCTSEAIYFEERSSTPSTNMVDTSAFPAWYASLITSDALPPTIPVNSYVDRTNTFTTATCKARGEALAKLSSYMILNQYVISELNDQLGDCLAGKGPGSSPNFNALDEAVAFALGRSMVADNTGVLLKPSFAASSNYPFKQGFTGSWCYLQQKYKPRFPGIAPFCNEFLDNANKLKTMVNTDDDYCGLGADASPTSQLLLGEMKDIVNKIESLFAIPMVAGALYYTGQLNTLFTSTVSTDPSLTPWQEYLAEANAFAKALLSKISQCDNFAAENIAMGLNFEADYDTAKKNYYRAGGQTGIMNSILVSLPCLGIVCSDLFDVSDGTSTSSSTTVPSMTAKELCKSTLNSNLPVTLPSSTLGYIVAEQYNVGWVENVIPEKQVYQRCQMNIDIGEIYDNIMMGDRATAVSIYENGQTSFKDETSLRALKGLGEKVPTQATTISFNQYISVLGKGWGHEWIDYIWKSKECKTITKSSTELEKQACAAVMTDALIQDVTLPYASYEFGDCVSDCGNGVTNNNFGNVKACDEGVCFFAGAEGGWRSGGNFSAYSLAETGFKEFAIIPGSNEVLQLANGMNAMALTDAVSNEGQCVINSNFMKDALRAQKSSEVDDCTLFSDDTARNPKQLNVEERRIQGTLSSVNVQQLLLRLSQLIVAKSQNVDVASLSSITIMAQSSALPVTAKMKSCSPKDGYPKMLNNIIGTLPVLVTADSTLSQGTFLTSEEILGGGTVEAMKANFAEIVTSIAENYQCLGFTFCQDLGQLVVPPSSISNEDKFLAVGGALPTYEIIMSTCNSLPSSRSSTDDPVKQHWYFNGVDLTGAFEAPTVMPFVEYKFTTNIYQHLLMDNDISFMANFMTLVKGSNSDLVFPGGFSSAKHIYHSGYNSFKSNCDNPQVSMPDDVYQQLKPACKMIAQTDGSETYWNADPDVQNNQLRTLERFNAGYRTDGSFDFEISNNNVDYWGSKNWVNEMLMGAWEGTDYERFTYATSGVSAGARNELIKKVVQYSLLTTYALREVKATLQDLSCPSTGLSTTPDYGAGMKHFDEAVAFLTGSQMYSADLNAFKNFGNGIYGLMMKRNKYFTNVLLPCYYQLNGLLQTGQYLLGLETPASCDQLDGVFQGIQNAVLIPQVQATTQYLFKNGKNLGGTTVRRLQTTEVMAEEVGELYGFAATVIPQVQNCSSVAGDILFKCVDMFKTEVYLPDWKKCVGALESQFTCMGVSCSQVGDLKTGLAVAGTEGDAWTCGDLGKAFAKEYLGGGGGGAGHLSVSIFATFISAFITALFFIV</sequence>
<proteinExistence type="predicted"/>
<comment type="caution">
    <text evidence="3">The sequence shown here is derived from an EMBL/GenBank/DDBJ whole genome shotgun (WGS) entry which is preliminary data.</text>
</comment>
<evidence type="ECO:0000313" key="4">
    <source>
        <dbReference type="Proteomes" id="UP001165065"/>
    </source>
</evidence>
<keyword evidence="4" id="KW-1185">Reference proteome</keyword>
<dbReference type="EMBL" id="BRYA01000293">
    <property type="protein sequence ID" value="GMI46331.1"/>
    <property type="molecule type" value="Genomic_DNA"/>
</dbReference>